<dbReference type="RefSeq" id="WP_379809523.1">
    <property type="nucleotide sequence ID" value="NZ_JBHUOL010000025.1"/>
</dbReference>
<protein>
    <submittedName>
        <fullName evidence="1">Uncharacterized protein</fullName>
    </submittedName>
</protein>
<name>A0ABW5ZFJ2_9FLAO</name>
<evidence type="ECO:0000313" key="2">
    <source>
        <dbReference type="Proteomes" id="UP001597549"/>
    </source>
</evidence>
<organism evidence="1 2">
    <name type="scientific">Flavobacterium ardleyense</name>
    <dbReference type="NCBI Taxonomy" id="2038737"/>
    <lineage>
        <taxon>Bacteria</taxon>
        <taxon>Pseudomonadati</taxon>
        <taxon>Bacteroidota</taxon>
        <taxon>Flavobacteriia</taxon>
        <taxon>Flavobacteriales</taxon>
        <taxon>Flavobacteriaceae</taxon>
        <taxon>Flavobacterium</taxon>
    </lineage>
</organism>
<accession>A0ABW5ZFJ2</accession>
<evidence type="ECO:0000313" key="1">
    <source>
        <dbReference type="EMBL" id="MFD2910232.1"/>
    </source>
</evidence>
<sequence length="69" mass="8069">MIEIGTKCKINLSETEYKITDVRKKDITIKIDDDTTHQIIDYFVDLEEIENPKVTVKNLSITNINWNDV</sequence>
<dbReference type="Proteomes" id="UP001597549">
    <property type="component" value="Unassembled WGS sequence"/>
</dbReference>
<comment type="caution">
    <text evidence="1">The sequence shown here is derived from an EMBL/GenBank/DDBJ whole genome shotgun (WGS) entry which is preliminary data.</text>
</comment>
<gene>
    <name evidence="1" type="ORF">ACFSX9_15990</name>
</gene>
<dbReference type="EMBL" id="JBHUOL010000025">
    <property type="protein sequence ID" value="MFD2910232.1"/>
    <property type="molecule type" value="Genomic_DNA"/>
</dbReference>
<keyword evidence="2" id="KW-1185">Reference proteome</keyword>
<proteinExistence type="predicted"/>
<reference evidence="2" key="1">
    <citation type="journal article" date="2019" name="Int. J. Syst. Evol. Microbiol.">
        <title>The Global Catalogue of Microorganisms (GCM) 10K type strain sequencing project: providing services to taxonomists for standard genome sequencing and annotation.</title>
        <authorList>
            <consortium name="The Broad Institute Genomics Platform"/>
            <consortium name="The Broad Institute Genome Sequencing Center for Infectious Disease"/>
            <person name="Wu L."/>
            <person name="Ma J."/>
        </authorList>
    </citation>
    <scope>NUCLEOTIDE SEQUENCE [LARGE SCALE GENOMIC DNA]</scope>
    <source>
        <strain evidence="2">KCTC 52644</strain>
    </source>
</reference>